<keyword evidence="4" id="KW-1185">Reference proteome</keyword>
<keyword evidence="1" id="KW-0812">Transmembrane</keyword>
<dbReference type="InterPro" id="IPR002541">
    <property type="entry name" value="Cyt_c_assembly"/>
</dbReference>
<feature type="transmembrane region" description="Helical" evidence="1">
    <location>
        <begin position="210"/>
        <end position="230"/>
    </location>
</feature>
<keyword evidence="1" id="KW-1133">Transmembrane helix</keyword>
<dbReference type="Pfam" id="PF01578">
    <property type="entry name" value="Cytochrom_C_asm"/>
    <property type="match status" value="1"/>
</dbReference>
<evidence type="ECO:0000313" key="3">
    <source>
        <dbReference type="EMBL" id="ROO29039.1"/>
    </source>
</evidence>
<feature type="transmembrane region" description="Helical" evidence="1">
    <location>
        <begin position="60"/>
        <end position="82"/>
    </location>
</feature>
<dbReference type="AlphaFoldDB" id="A0A423PTW3"/>
<organism evidence="3 4">
    <name type="scientific">Salinisphaera orenii MK-B5</name>
    <dbReference type="NCBI Taxonomy" id="856730"/>
    <lineage>
        <taxon>Bacteria</taxon>
        <taxon>Pseudomonadati</taxon>
        <taxon>Pseudomonadota</taxon>
        <taxon>Gammaproteobacteria</taxon>
        <taxon>Salinisphaerales</taxon>
        <taxon>Salinisphaeraceae</taxon>
        <taxon>Salinisphaera</taxon>
    </lineage>
</organism>
<dbReference type="InterPro" id="IPR052372">
    <property type="entry name" value="YpjD/HemX"/>
</dbReference>
<dbReference type="PANTHER" id="PTHR38034">
    <property type="entry name" value="INNER MEMBRANE PROTEIN YPJD"/>
    <property type="match status" value="1"/>
</dbReference>
<feature type="transmembrane region" description="Helical" evidence="1">
    <location>
        <begin position="32"/>
        <end position="53"/>
    </location>
</feature>
<keyword evidence="1" id="KW-0472">Membrane</keyword>
<dbReference type="Proteomes" id="UP000283993">
    <property type="component" value="Unassembled WGS sequence"/>
</dbReference>
<proteinExistence type="predicted"/>
<feature type="transmembrane region" description="Helical" evidence="1">
    <location>
        <begin position="121"/>
        <end position="149"/>
    </location>
</feature>
<gene>
    <name evidence="3" type="ORF">SAOR_04530</name>
</gene>
<feature type="domain" description="Cytochrome c assembly protein" evidence="2">
    <location>
        <begin position="41"/>
        <end position="262"/>
    </location>
</feature>
<protein>
    <submittedName>
        <fullName evidence="3">Cytochrome C biogenesis protein</fullName>
    </submittedName>
</protein>
<dbReference type="EMBL" id="AYKH01000006">
    <property type="protein sequence ID" value="ROO29039.1"/>
    <property type="molecule type" value="Genomic_DNA"/>
</dbReference>
<dbReference type="GO" id="GO:0020037">
    <property type="term" value="F:heme binding"/>
    <property type="evidence" value="ECO:0007669"/>
    <property type="project" value="InterPro"/>
</dbReference>
<evidence type="ECO:0000256" key="1">
    <source>
        <dbReference type="SAM" id="Phobius"/>
    </source>
</evidence>
<evidence type="ECO:0000313" key="4">
    <source>
        <dbReference type="Proteomes" id="UP000283993"/>
    </source>
</evidence>
<comment type="caution">
    <text evidence="3">The sequence shown here is derived from an EMBL/GenBank/DDBJ whole genome shotgun (WGS) entry which is preliminary data.</text>
</comment>
<feature type="transmembrane region" description="Helical" evidence="1">
    <location>
        <begin position="242"/>
        <end position="263"/>
    </location>
</feature>
<accession>A0A423PTW3</accession>
<dbReference type="GO" id="GO:0017004">
    <property type="term" value="P:cytochrome complex assembly"/>
    <property type="evidence" value="ECO:0007669"/>
    <property type="project" value="InterPro"/>
</dbReference>
<dbReference type="RefSeq" id="WP_123630401.1">
    <property type="nucleotide sequence ID" value="NZ_AYKH01000006.1"/>
</dbReference>
<dbReference type="PANTHER" id="PTHR38034:SF1">
    <property type="entry name" value="INNER MEMBRANE PROTEIN YPJD"/>
    <property type="match status" value="1"/>
</dbReference>
<evidence type="ECO:0000259" key="2">
    <source>
        <dbReference type="Pfam" id="PF01578"/>
    </source>
</evidence>
<feature type="transmembrane region" description="Helical" evidence="1">
    <location>
        <begin position="88"/>
        <end position="109"/>
    </location>
</feature>
<sequence>MALVVLEVLIAALAYAGATHAVWRHLADGRDYWRVTAFAAVGLLAQIVALIHLSLHSGMVVIGLGTALSMFAWQAALLLWLFSLRESVGALGLVIYPVAGLCAIAGLLVPDAHSATESLAWPLQLHILLSVLAYGLLTLGAVQAVVLALQHRQLRRRPPAGMFTSLPPLETMETLLFRLIGAGFFLLSMAIATGALFIDNLFAQHLAHKTILSLVAWLCFAVLLFGRWRYGWRGRLAVRGALAGYGLLMLAYFGSKLVLELILGEHW</sequence>
<feature type="transmembrane region" description="Helical" evidence="1">
    <location>
        <begin position="175"/>
        <end position="198"/>
    </location>
</feature>
<name>A0A423PTW3_9GAMM</name>
<reference evidence="3 4" key="1">
    <citation type="submission" date="2013-10" db="EMBL/GenBank/DDBJ databases">
        <title>Salinisphaera orenii MK-B5 Genome Sequencing.</title>
        <authorList>
            <person name="Lai Q."/>
            <person name="Li C."/>
            <person name="Shao Z."/>
        </authorList>
    </citation>
    <scope>NUCLEOTIDE SEQUENCE [LARGE SCALE GENOMIC DNA]</scope>
    <source>
        <strain evidence="3 4">MK-B5</strain>
    </source>
</reference>